<reference evidence="1 2" key="1">
    <citation type="journal article" date="2012" name="PLoS Pathog.">
        <title>Diverse lifestyles and strategies of plant pathogenesis encoded in the genomes of eighteen Dothideomycetes fungi.</title>
        <authorList>
            <person name="Ohm R.A."/>
            <person name="Feau N."/>
            <person name="Henrissat B."/>
            <person name="Schoch C.L."/>
            <person name="Horwitz B.A."/>
            <person name="Barry K.W."/>
            <person name="Condon B.J."/>
            <person name="Copeland A.C."/>
            <person name="Dhillon B."/>
            <person name="Glaser F."/>
            <person name="Hesse C.N."/>
            <person name="Kosti I."/>
            <person name="LaButti K."/>
            <person name="Lindquist E.A."/>
            <person name="Lucas S."/>
            <person name="Salamov A.A."/>
            <person name="Bradshaw R.E."/>
            <person name="Ciuffetti L."/>
            <person name="Hamelin R.C."/>
            <person name="Kema G.H.J."/>
            <person name="Lawrence C."/>
            <person name="Scott J.A."/>
            <person name="Spatafora J.W."/>
            <person name="Turgeon B.G."/>
            <person name="de Wit P.J.G.M."/>
            <person name="Zhong S."/>
            <person name="Goodwin S.B."/>
            <person name="Grigoriev I.V."/>
        </authorList>
    </citation>
    <scope>NUCLEOTIDE SEQUENCE [LARGE SCALE GENOMIC DNA]</scope>
    <source>
        <strain evidence="2">28A</strain>
    </source>
</reference>
<proteinExistence type="predicted"/>
<gene>
    <name evidence="1" type="ORF">SETTUDRAFT_163885</name>
</gene>
<dbReference type="EMBL" id="KB908703">
    <property type="protein sequence ID" value="EOA85181.1"/>
    <property type="molecule type" value="Genomic_DNA"/>
</dbReference>
<dbReference type="RefSeq" id="XP_008027641.1">
    <property type="nucleotide sequence ID" value="XM_008029450.1"/>
</dbReference>
<dbReference type="GeneID" id="19398929"/>
<organism evidence="1 2">
    <name type="scientific">Exserohilum turcicum (strain 28A)</name>
    <name type="common">Northern leaf blight fungus</name>
    <name type="synonym">Setosphaeria turcica</name>
    <dbReference type="NCBI Taxonomy" id="671987"/>
    <lineage>
        <taxon>Eukaryota</taxon>
        <taxon>Fungi</taxon>
        <taxon>Dikarya</taxon>
        <taxon>Ascomycota</taxon>
        <taxon>Pezizomycotina</taxon>
        <taxon>Dothideomycetes</taxon>
        <taxon>Pleosporomycetidae</taxon>
        <taxon>Pleosporales</taxon>
        <taxon>Pleosporineae</taxon>
        <taxon>Pleosporaceae</taxon>
        <taxon>Exserohilum</taxon>
    </lineage>
</organism>
<name>R0IK03_EXST2</name>
<sequence>MCQGLSRLLDGLLHTCLPSIPFPLSSSSNSPHVKFSPSTTMSPAAPKRIVLKCPERHWKTQNEMLKAFFDL</sequence>
<evidence type="ECO:0000313" key="2">
    <source>
        <dbReference type="Proteomes" id="UP000016935"/>
    </source>
</evidence>
<evidence type="ECO:0000313" key="1">
    <source>
        <dbReference type="EMBL" id="EOA85181.1"/>
    </source>
</evidence>
<reference evidence="1 2" key="2">
    <citation type="journal article" date="2013" name="PLoS Genet.">
        <title>Comparative genome structure, secondary metabolite, and effector coding capacity across Cochliobolus pathogens.</title>
        <authorList>
            <person name="Condon B.J."/>
            <person name="Leng Y."/>
            <person name="Wu D."/>
            <person name="Bushley K.E."/>
            <person name="Ohm R.A."/>
            <person name="Otillar R."/>
            <person name="Martin J."/>
            <person name="Schackwitz W."/>
            <person name="Grimwood J."/>
            <person name="MohdZainudin N."/>
            <person name="Xue C."/>
            <person name="Wang R."/>
            <person name="Manning V.A."/>
            <person name="Dhillon B."/>
            <person name="Tu Z.J."/>
            <person name="Steffenson B.J."/>
            <person name="Salamov A."/>
            <person name="Sun H."/>
            <person name="Lowry S."/>
            <person name="LaButti K."/>
            <person name="Han J."/>
            <person name="Copeland A."/>
            <person name="Lindquist E."/>
            <person name="Barry K."/>
            <person name="Schmutz J."/>
            <person name="Baker S.E."/>
            <person name="Ciuffetti L.M."/>
            <person name="Grigoriev I.V."/>
            <person name="Zhong S."/>
            <person name="Turgeon B.G."/>
        </authorList>
    </citation>
    <scope>NUCLEOTIDE SEQUENCE [LARGE SCALE GENOMIC DNA]</scope>
    <source>
        <strain evidence="2">28A</strain>
    </source>
</reference>
<dbReference type="Proteomes" id="UP000016935">
    <property type="component" value="Unassembled WGS sequence"/>
</dbReference>
<dbReference type="AlphaFoldDB" id="R0IK03"/>
<accession>R0IK03</accession>
<protein>
    <submittedName>
        <fullName evidence="1">Uncharacterized protein</fullName>
    </submittedName>
</protein>
<dbReference type="HOGENOM" id="CLU_2741655_0_0_1"/>
<keyword evidence="2" id="KW-1185">Reference proteome</keyword>